<comment type="subunit">
    <text evidence="6">The RNAP catalytic core consists of 2 alpha, 1 beta, 1 beta' and 1 omega subunit. When a sigma factor is associated with the core the holoenzyme is formed, which can initiate transcription.</text>
</comment>
<feature type="domain" description="RNA polymerase beta subunit protrusion" evidence="11">
    <location>
        <begin position="27"/>
        <end position="379"/>
    </location>
</feature>
<dbReference type="InterPro" id="IPR007120">
    <property type="entry name" value="DNA-dir_RNAP_su2_dom"/>
</dbReference>
<evidence type="ECO:0000256" key="1">
    <source>
        <dbReference type="ARBA" id="ARBA00022478"/>
    </source>
</evidence>
<accession>A0A0G0MYA7</accession>
<dbReference type="Pfam" id="PF04560">
    <property type="entry name" value="RNA_pol_Rpb2_7"/>
    <property type="match status" value="1"/>
</dbReference>
<evidence type="ECO:0000313" key="14">
    <source>
        <dbReference type="EMBL" id="KKR05536.1"/>
    </source>
</evidence>
<comment type="caution">
    <text evidence="14">The sequence shown here is derived from an EMBL/GenBank/DDBJ whole genome shotgun (WGS) entry which is preliminary data.</text>
</comment>
<dbReference type="AlphaFoldDB" id="A0A0G0MYA7"/>
<proteinExistence type="inferred from homology"/>
<evidence type="ECO:0000259" key="8">
    <source>
        <dbReference type="Pfam" id="PF00562"/>
    </source>
</evidence>
<feature type="domain" description="RNA polymerase Rpb2" evidence="10">
    <location>
        <begin position="148"/>
        <end position="333"/>
    </location>
</feature>
<dbReference type="Pfam" id="PF04565">
    <property type="entry name" value="RNA_pol_Rpb2_3"/>
    <property type="match status" value="1"/>
</dbReference>
<dbReference type="GO" id="GO:0032549">
    <property type="term" value="F:ribonucleoside binding"/>
    <property type="evidence" value="ECO:0007669"/>
    <property type="project" value="InterPro"/>
</dbReference>
<dbReference type="InterPro" id="IPR007644">
    <property type="entry name" value="RNA_pol_bsu_protrusion"/>
</dbReference>
<dbReference type="GO" id="GO:0003899">
    <property type="term" value="F:DNA-directed RNA polymerase activity"/>
    <property type="evidence" value="ECO:0007669"/>
    <property type="project" value="UniProtKB-UniRule"/>
</dbReference>
<evidence type="ECO:0000256" key="4">
    <source>
        <dbReference type="ARBA" id="ARBA00023163"/>
    </source>
</evidence>
<dbReference type="InterPro" id="IPR010243">
    <property type="entry name" value="RNA_pol_bsu_bac"/>
</dbReference>
<dbReference type="Pfam" id="PF10385">
    <property type="entry name" value="RNA_pol_Rpb2_45"/>
    <property type="match status" value="1"/>
</dbReference>
<dbReference type="InterPro" id="IPR037034">
    <property type="entry name" value="RNA_pol_Rpb2_2_sf"/>
</dbReference>
<dbReference type="Gene3D" id="2.40.50.150">
    <property type="match status" value="1"/>
</dbReference>
<feature type="domain" description="RNA polymerase Rpb2" evidence="9">
    <location>
        <begin position="1036"/>
        <end position="1110"/>
    </location>
</feature>
<dbReference type="STRING" id="1619100.UT34_C0002G0043"/>
<evidence type="ECO:0000313" key="15">
    <source>
        <dbReference type="Proteomes" id="UP000034799"/>
    </source>
</evidence>
<sequence>MSQEPTRNRAGRINLGIGSTRKVDFPNLIDSQLNSFRYFVETGVKTLFNEINPVKDTMERMWTLEFKDYRIGDPYRSIDDATDKGLSYEAPIYSTVQLLNNKTGEIKEQEIFVADLPLMTNDGFFVVNGVRRVVTHQIVRAEGVLFEENEVLPSRTLYKARLMPGNGPWYEFEVSKHNVISIRLIPKRPRVLITELFRVFGYETDEEIKALFSSVDTHEEYKYIESTLARDFTKNKEEAIVSVYNKLRPDESVTLDSAEKYIKGHFFNIRKFDLGKVGRYQINRKLGMNYPVEGNDSKLHVDDLVSLIKKLIEVNNGVVAPDDIDHLSNRRIRSVGEVLLKQLAVGVRRLEKNIKDKMSMYGQDAKLTPSMLISTKPVSAAMQSFFGSNQLSTFMEQSNILSELENKRKVTASGPGGLVKERATFSVREVHNSHYSRFDPVTSPESQAIGVVTQLAILSRVNDYGFIEAPYRKVLQTAKNDGRDTINRLSLETIKVGSKTIVKAGQLITPEIAKHLKAEDRVKEIKVVSYMTDEIVYFDARDEEEYSITSSTVKYDQYGNILDALVPARNRGLFILEDVQNVSFMDLIASQQAGLGMALIPFVAHDDSMRALAGSNMQRQAVPLLKQEAPLIGTGLEEVVARQSIWSVFAEDDGVVEYADATKLTVKYKEEGRKDYVLRKFYRSNDNTSFSQYVRVEPGQKFNKGDVLVDGPTMINGELAIGTNLRAALMFYDGYNYEDSVIISERVVKDDLLTSVHIREHTVEVRDTELGAEIITADIPHVNERILQKLDDRGIVRTGVRVKSGDILVGVVAPRGEQELTAEERLLRAIFGEASSDVRDNSLRLPHGESGIVIHTQVLSSENDDKLAPGVLHEVKVWVAKTKKISYGDKISGRHGDKNTVAAIKPVEDMPFTADGEPVDIVLTPTFIKRMNMGQAVEVHFGEYASMLGEKLAFPLFEDINMEWVETQMKKNGFKMEQKVDLFDGRTGEKLPRKITVGMKYILKLHHIADEKVHARSTGPYTVVTQQPLGGKAQMGGQRFGEMEVWALEAHGAPATLQEMLTIKSDDVKGRSSAYKAIIQGEKIENVNVPESFKVLIKELNALSLKIDLISSKPQVVEVEQNNDEPTE</sequence>
<dbReference type="InterPro" id="IPR037033">
    <property type="entry name" value="DNA-dir_RNAP_su2_hyb_sf"/>
</dbReference>
<comment type="similarity">
    <text evidence="6 7">Belongs to the RNA polymerase beta chain family.</text>
</comment>
<dbReference type="Gene3D" id="2.40.270.10">
    <property type="entry name" value="DNA-directed RNA polymerase, subunit 2, domain 6"/>
    <property type="match status" value="1"/>
</dbReference>
<keyword evidence="1 6" id="KW-0240">DNA-directed RNA polymerase</keyword>
<comment type="function">
    <text evidence="6">DNA-dependent RNA polymerase catalyzes the transcription of DNA into RNA using the four ribonucleoside triphosphates as substrates.</text>
</comment>
<dbReference type="PANTHER" id="PTHR20856">
    <property type="entry name" value="DNA-DIRECTED RNA POLYMERASE I SUBUNIT 2"/>
    <property type="match status" value="1"/>
</dbReference>
<dbReference type="InterPro" id="IPR019462">
    <property type="entry name" value="DNA-dir_RNA_pol_bsu_external_1"/>
</dbReference>
<keyword evidence="2 6" id="KW-0808">Transferase</keyword>
<dbReference type="CDD" id="cd00653">
    <property type="entry name" value="RNA_pol_B_RPB2"/>
    <property type="match status" value="1"/>
</dbReference>
<reference evidence="14 15" key="1">
    <citation type="journal article" date="2015" name="Nature">
        <title>rRNA introns, odd ribosomes, and small enigmatic genomes across a large radiation of phyla.</title>
        <authorList>
            <person name="Brown C.T."/>
            <person name="Hug L.A."/>
            <person name="Thomas B.C."/>
            <person name="Sharon I."/>
            <person name="Castelle C.J."/>
            <person name="Singh A."/>
            <person name="Wilkins M.J."/>
            <person name="Williams K.H."/>
            <person name="Banfield J.F."/>
        </authorList>
    </citation>
    <scope>NUCLEOTIDE SEQUENCE [LARGE SCALE GENOMIC DNA]</scope>
</reference>
<dbReference type="InterPro" id="IPR007642">
    <property type="entry name" value="RNA_pol_Rpb2_2"/>
</dbReference>
<dbReference type="EMBL" id="LBWK01000002">
    <property type="protein sequence ID" value="KKR05536.1"/>
    <property type="molecule type" value="Genomic_DNA"/>
</dbReference>
<dbReference type="InterPro" id="IPR014724">
    <property type="entry name" value="RNA_pol_RPB2_OB-fold"/>
</dbReference>
<dbReference type="Gene3D" id="3.90.1800.10">
    <property type="entry name" value="RNA polymerase alpha subunit dimerisation domain"/>
    <property type="match status" value="1"/>
</dbReference>
<keyword evidence="4 6" id="KW-0804">Transcription</keyword>
<keyword evidence="3 6" id="KW-0548">Nucleotidyltransferase</keyword>
<evidence type="ECO:0000256" key="7">
    <source>
        <dbReference type="RuleBase" id="RU000434"/>
    </source>
</evidence>
<dbReference type="InterPro" id="IPR007645">
    <property type="entry name" value="RNA_pol_Rpb2_3"/>
</dbReference>
<dbReference type="EC" id="2.7.7.6" evidence="6"/>
<feature type="domain" description="DNA-directed RNA polymerase beta subunit external 1" evidence="13">
    <location>
        <begin position="522"/>
        <end position="586"/>
    </location>
</feature>
<evidence type="ECO:0000256" key="3">
    <source>
        <dbReference type="ARBA" id="ARBA00022695"/>
    </source>
</evidence>
<dbReference type="PATRIC" id="fig|1619100.3.peg.590"/>
<evidence type="ECO:0000259" key="13">
    <source>
        <dbReference type="Pfam" id="PF10385"/>
    </source>
</evidence>
<organism evidence="14 15">
    <name type="scientific">candidate division WS6 bacterium GW2011_GWF2_39_15</name>
    <dbReference type="NCBI Taxonomy" id="1619100"/>
    <lineage>
        <taxon>Bacteria</taxon>
        <taxon>Candidatus Dojkabacteria</taxon>
    </lineage>
</organism>
<feature type="domain" description="RNA polymerase Rpb2" evidence="12">
    <location>
        <begin position="394"/>
        <end position="461"/>
    </location>
</feature>
<dbReference type="HAMAP" id="MF_01321">
    <property type="entry name" value="RNApol_bact_RpoB"/>
    <property type="match status" value="1"/>
</dbReference>
<dbReference type="InterPro" id="IPR042107">
    <property type="entry name" value="DNA-dir_RNA_pol_bsu_ext_1_sf"/>
</dbReference>
<dbReference type="SUPFAM" id="SSF64484">
    <property type="entry name" value="beta and beta-prime subunits of DNA dependent RNA-polymerase"/>
    <property type="match status" value="1"/>
</dbReference>
<dbReference type="GO" id="GO:0006351">
    <property type="term" value="P:DNA-templated transcription"/>
    <property type="evidence" value="ECO:0007669"/>
    <property type="project" value="UniProtKB-UniRule"/>
</dbReference>
<protein>
    <recommendedName>
        <fullName evidence="6">DNA-directed RNA polymerase subunit beta</fullName>
        <shortName evidence="6">RNAP subunit beta</shortName>
        <ecNumber evidence="6">2.7.7.6</ecNumber>
    </recommendedName>
    <alternativeName>
        <fullName evidence="6">RNA polymerase subunit beta</fullName>
    </alternativeName>
    <alternativeName>
        <fullName evidence="6">Transcriptase subunit beta</fullName>
    </alternativeName>
</protein>
<name>A0A0G0MYA7_9BACT</name>
<evidence type="ECO:0000259" key="9">
    <source>
        <dbReference type="Pfam" id="PF04560"/>
    </source>
</evidence>
<dbReference type="Gene3D" id="2.40.50.100">
    <property type="match status" value="1"/>
</dbReference>
<evidence type="ECO:0000259" key="11">
    <source>
        <dbReference type="Pfam" id="PF04563"/>
    </source>
</evidence>
<dbReference type="InterPro" id="IPR007641">
    <property type="entry name" value="RNA_pol_Rpb2_7"/>
</dbReference>
<dbReference type="GO" id="GO:0000428">
    <property type="term" value="C:DNA-directed RNA polymerase complex"/>
    <property type="evidence" value="ECO:0007669"/>
    <property type="project" value="UniProtKB-KW"/>
</dbReference>
<gene>
    <name evidence="6" type="primary">rpoB</name>
    <name evidence="14" type="ORF">UT34_C0002G0043</name>
</gene>
<evidence type="ECO:0000256" key="6">
    <source>
        <dbReference type="HAMAP-Rule" id="MF_01321"/>
    </source>
</evidence>
<dbReference type="Pfam" id="PF04561">
    <property type="entry name" value="RNA_pol_Rpb2_2"/>
    <property type="match status" value="1"/>
</dbReference>
<dbReference type="Gene3D" id="3.90.1100.10">
    <property type="match status" value="2"/>
</dbReference>
<dbReference type="GO" id="GO:0003677">
    <property type="term" value="F:DNA binding"/>
    <property type="evidence" value="ECO:0007669"/>
    <property type="project" value="UniProtKB-UniRule"/>
</dbReference>
<comment type="catalytic activity">
    <reaction evidence="5 6">
        <text>RNA(n) + a ribonucleoside 5'-triphosphate = RNA(n+1) + diphosphate</text>
        <dbReference type="Rhea" id="RHEA:21248"/>
        <dbReference type="Rhea" id="RHEA-COMP:14527"/>
        <dbReference type="Rhea" id="RHEA-COMP:17342"/>
        <dbReference type="ChEBI" id="CHEBI:33019"/>
        <dbReference type="ChEBI" id="CHEBI:61557"/>
        <dbReference type="ChEBI" id="CHEBI:140395"/>
        <dbReference type="EC" id="2.7.7.6"/>
    </reaction>
</comment>
<dbReference type="Gene3D" id="3.90.1110.10">
    <property type="entry name" value="RNA polymerase Rpb2, domain 2"/>
    <property type="match status" value="1"/>
</dbReference>
<dbReference type="Pfam" id="PF00562">
    <property type="entry name" value="RNA_pol_Rpb2_6"/>
    <property type="match status" value="1"/>
</dbReference>
<evidence type="ECO:0000259" key="10">
    <source>
        <dbReference type="Pfam" id="PF04561"/>
    </source>
</evidence>
<evidence type="ECO:0000256" key="2">
    <source>
        <dbReference type="ARBA" id="ARBA00022679"/>
    </source>
</evidence>
<dbReference type="Pfam" id="PF04563">
    <property type="entry name" value="RNA_pol_Rpb2_1"/>
    <property type="match status" value="1"/>
</dbReference>
<dbReference type="Gene3D" id="2.30.150.10">
    <property type="entry name" value="DNA-directed RNA polymerase, beta subunit, external 1 domain"/>
    <property type="match status" value="1"/>
</dbReference>
<dbReference type="Proteomes" id="UP000034799">
    <property type="component" value="Unassembled WGS sequence"/>
</dbReference>
<evidence type="ECO:0000259" key="12">
    <source>
        <dbReference type="Pfam" id="PF04565"/>
    </source>
</evidence>
<dbReference type="InterPro" id="IPR015712">
    <property type="entry name" value="DNA-dir_RNA_pol_su2"/>
</dbReference>
<evidence type="ECO:0000256" key="5">
    <source>
        <dbReference type="ARBA" id="ARBA00048552"/>
    </source>
</evidence>
<feature type="domain" description="DNA-directed RNA polymerase subunit 2 hybrid-binding" evidence="8">
    <location>
        <begin position="650"/>
        <end position="1034"/>
    </location>
</feature>